<keyword evidence="2" id="KW-1185">Reference proteome</keyword>
<comment type="caution">
    <text evidence="1">The sequence shown here is derived from an EMBL/GenBank/DDBJ whole genome shotgun (WGS) entry which is preliminary data.</text>
</comment>
<accession>A0AAW0BPV4</accession>
<dbReference type="Proteomes" id="UP001362999">
    <property type="component" value="Unassembled WGS sequence"/>
</dbReference>
<sequence length="324" mass="36329">MIMVEAEDYERCLYSTNTHAACASAAPSGSSPFSASPTLSRSAPCESRNRAFWEREALSLPPLAFASQRPAVERCVGFIARRVFVGTGKSRRRDSEFRVLSDSSGIEHATNRTHARLSRRRPLSSYHGHHLFHLPRLTRRLVEVRCRITSILLSPPVERRLILFRCQLRRRGRRCATGNSNFSRRFRTHIHHRGHPRIHPLRRTASAYVSSSAHARLCFCVERTSLEIPGAGGGVGSLRRYCVNKGGRYEDEAGLVFAPGRSRRRPGTLMYDRCGQKKRNTQCLQSRSVPRASPPFIIRSSALWNSTASFSESMVPGGVSSLVV</sequence>
<organism evidence="1 2">
    <name type="scientific">Favolaschia claudopus</name>
    <dbReference type="NCBI Taxonomy" id="2862362"/>
    <lineage>
        <taxon>Eukaryota</taxon>
        <taxon>Fungi</taxon>
        <taxon>Dikarya</taxon>
        <taxon>Basidiomycota</taxon>
        <taxon>Agaricomycotina</taxon>
        <taxon>Agaricomycetes</taxon>
        <taxon>Agaricomycetidae</taxon>
        <taxon>Agaricales</taxon>
        <taxon>Marasmiineae</taxon>
        <taxon>Mycenaceae</taxon>
        <taxon>Favolaschia</taxon>
    </lineage>
</organism>
<proteinExistence type="predicted"/>
<protein>
    <submittedName>
        <fullName evidence="1">Uncharacterized protein</fullName>
    </submittedName>
</protein>
<name>A0AAW0BPV4_9AGAR</name>
<evidence type="ECO:0000313" key="2">
    <source>
        <dbReference type="Proteomes" id="UP001362999"/>
    </source>
</evidence>
<dbReference type="EMBL" id="JAWWNJ010000028">
    <property type="protein sequence ID" value="KAK7028689.1"/>
    <property type="molecule type" value="Genomic_DNA"/>
</dbReference>
<evidence type="ECO:0000313" key="1">
    <source>
        <dbReference type="EMBL" id="KAK7028689.1"/>
    </source>
</evidence>
<gene>
    <name evidence="1" type="ORF">R3P38DRAFT_2937844</name>
</gene>
<reference evidence="1 2" key="1">
    <citation type="journal article" date="2024" name="J Genomics">
        <title>Draft genome sequencing and assembly of Favolaschia claudopus CIRM-BRFM 2984 isolated from oak limbs.</title>
        <authorList>
            <person name="Navarro D."/>
            <person name="Drula E."/>
            <person name="Chaduli D."/>
            <person name="Cazenave R."/>
            <person name="Ahrendt S."/>
            <person name="Wang J."/>
            <person name="Lipzen A."/>
            <person name="Daum C."/>
            <person name="Barry K."/>
            <person name="Grigoriev I.V."/>
            <person name="Favel A."/>
            <person name="Rosso M.N."/>
            <person name="Martin F."/>
        </authorList>
    </citation>
    <scope>NUCLEOTIDE SEQUENCE [LARGE SCALE GENOMIC DNA]</scope>
    <source>
        <strain evidence="1 2">CIRM-BRFM 2984</strain>
    </source>
</reference>
<dbReference type="AlphaFoldDB" id="A0AAW0BPV4"/>